<name>A0A9X7PJX2_9ACTN</name>
<dbReference type="GO" id="GO:0016866">
    <property type="term" value="F:intramolecular transferase activity"/>
    <property type="evidence" value="ECO:0007669"/>
    <property type="project" value="InterPro"/>
</dbReference>
<keyword evidence="8" id="KW-1185">Reference proteome</keyword>
<dbReference type="SUPFAM" id="SSF48239">
    <property type="entry name" value="Terpenoid cyclases/Protein prenyltransferases"/>
    <property type="match status" value="1"/>
</dbReference>
<dbReference type="Proteomes" id="UP000242427">
    <property type="component" value="Unassembled WGS sequence"/>
</dbReference>
<evidence type="ECO:0000259" key="5">
    <source>
        <dbReference type="Pfam" id="PF13243"/>
    </source>
</evidence>
<sequence length="717" mass="78129">MATPRTATGDSTAFAPVPGAHRAYEAACAHLLGLQHESGAWEGEMEWSTMILSQYVIVLHILERPPDEPTRQAILQCFRATRTAGGCWGMHPQAPPSAYATTLAYVALRLLGTGPHDPLAAGARQWIHAQPGGVRAVPQWGFFWLAILGLVPYRQVAPVPPEVMLLPRWAPLHPERLLGWTRMLYQAMAYLYGVKFRADPGPVTRDIRRELFPGPGSGARTAPESGTGSGAGADSGTGAGSGDGSPPVHSTDVYVTGGRALRVLQRTLRAWERVHSRRLRRAALERCHRAVVDEQHASPHHGLSSVNALVECLVLFARDRHHPLLEDAVARLRYWCWEDDERGLRVCGDRSIVWDTSFAVEALLSGDAAYEEQEPAPRLAPAVDRAHAFLRGAQITTYTGHVPPLRTVRHGWAFSDGHSRWPVSDCTAEAVGALVRAQEATGLGGSHRVPAHAHLDRRALHGAMEVMLDRQNRDGGFGTLDRRRAGDWLEALNPTEMFAGCMVDASSVECTGSVLTALGRMLPLMAPAPRRRAGKAVARGVTYIRASQHHDGSFSGTWGINYTYAAFHAARGLRAAGVPAHDPALIALGRWLRETQLKDGGWGEDWRSCLEHRYLALDRSLPEMTAWAVLAGLDTLGPRHPAVENGVRWLCTHQQADGSWAGGHVNGVFFTTMMLVYHLYPVYFPAMAVGHYLRAVAPSAPATPTERIAPEGPEGTP</sequence>
<dbReference type="Gene3D" id="1.50.10.20">
    <property type="match status" value="2"/>
</dbReference>
<evidence type="ECO:0000256" key="2">
    <source>
        <dbReference type="ARBA" id="ARBA00009755"/>
    </source>
</evidence>
<feature type="domain" description="Squalene cyclase C-terminal" evidence="5">
    <location>
        <begin position="351"/>
        <end position="693"/>
    </location>
</feature>
<dbReference type="SFLD" id="SFLDG01016">
    <property type="entry name" value="Prenyltransferase_Like_2"/>
    <property type="match status" value="1"/>
</dbReference>
<evidence type="ECO:0000256" key="4">
    <source>
        <dbReference type="SAM" id="MobiDB-lite"/>
    </source>
</evidence>
<protein>
    <submittedName>
        <fullName evidence="7">2,3-oxidosqualene cyclase</fullName>
    </submittedName>
</protein>
<dbReference type="OrthoDB" id="9758578at2"/>
<dbReference type="GO" id="GO:0005811">
    <property type="term" value="C:lipid droplet"/>
    <property type="evidence" value="ECO:0007669"/>
    <property type="project" value="InterPro"/>
</dbReference>
<dbReference type="InterPro" id="IPR032697">
    <property type="entry name" value="SQ_cyclase_N"/>
</dbReference>
<dbReference type="EMBL" id="PXWG01000001">
    <property type="protein sequence ID" value="PSJ30536.1"/>
    <property type="molecule type" value="Genomic_DNA"/>
</dbReference>
<comment type="similarity">
    <text evidence="2">Belongs to the terpene cyclase/mutase family.</text>
</comment>
<dbReference type="InterPro" id="IPR008930">
    <property type="entry name" value="Terpenoid_cyclase/PrenylTrfase"/>
</dbReference>
<organism evidence="7 8">
    <name type="scientific">Streptosporangium nondiastaticum</name>
    <dbReference type="NCBI Taxonomy" id="35764"/>
    <lineage>
        <taxon>Bacteria</taxon>
        <taxon>Bacillati</taxon>
        <taxon>Actinomycetota</taxon>
        <taxon>Actinomycetes</taxon>
        <taxon>Streptosporangiales</taxon>
        <taxon>Streptosporangiaceae</taxon>
        <taxon>Streptosporangium</taxon>
    </lineage>
</organism>
<comment type="pathway">
    <text evidence="1">Secondary metabolite biosynthesis; hopanoid biosynthesis.</text>
</comment>
<evidence type="ECO:0000313" key="8">
    <source>
        <dbReference type="Proteomes" id="UP000242427"/>
    </source>
</evidence>
<comment type="caution">
    <text evidence="7">The sequence shown here is derived from an EMBL/GenBank/DDBJ whole genome shotgun (WGS) entry which is preliminary data.</text>
</comment>
<dbReference type="PANTHER" id="PTHR11764">
    <property type="entry name" value="TERPENE CYCLASE/MUTASE FAMILY MEMBER"/>
    <property type="match status" value="1"/>
</dbReference>
<feature type="compositionally biased region" description="Gly residues" evidence="4">
    <location>
        <begin position="227"/>
        <end position="243"/>
    </location>
</feature>
<dbReference type="AlphaFoldDB" id="A0A9X7PJX2"/>
<evidence type="ECO:0000259" key="6">
    <source>
        <dbReference type="Pfam" id="PF13249"/>
    </source>
</evidence>
<dbReference type="PANTHER" id="PTHR11764:SF20">
    <property type="entry name" value="LANOSTEROL SYNTHASE"/>
    <property type="match status" value="1"/>
</dbReference>
<gene>
    <name evidence="7" type="ORF">B7P34_00490</name>
</gene>
<dbReference type="Pfam" id="PF13249">
    <property type="entry name" value="SQHop_cyclase_N"/>
    <property type="match status" value="1"/>
</dbReference>
<dbReference type="RefSeq" id="WP_106673730.1">
    <property type="nucleotide sequence ID" value="NZ_PXWG01000001.1"/>
</dbReference>
<reference evidence="7 8" key="1">
    <citation type="submission" date="2018-03" db="EMBL/GenBank/DDBJ databases">
        <title>Chitinolytic properties of Streptosporangium nondiastaticum TBG75A20.</title>
        <authorList>
            <person name="Gayathri V."/>
            <person name="Shiburaj S."/>
        </authorList>
    </citation>
    <scope>NUCLEOTIDE SEQUENCE [LARGE SCALE GENOMIC DNA]</scope>
    <source>
        <strain evidence="7 8">TBG75A20</strain>
    </source>
</reference>
<feature type="domain" description="Squalene cyclase N-terminal" evidence="6">
    <location>
        <begin position="26"/>
        <end position="340"/>
    </location>
</feature>
<dbReference type="Pfam" id="PF13243">
    <property type="entry name" value="SQHop_cyclase_C"/>
    <property type="match status" value="1"/>
</dbReference>
<dbReference type="InterPro" id="IPR018333">
    <property type="entry name" value="Squalene_cyclase"/>
</dbReference>
<dbReference type="InterPro" id="IPR032696">
    <property type="entry name" value="SQ_cyclase_C"/>
</dbReference>
<accession>A0A9X7PJX2</accession>
<evidence type="ECO:0000313" key="7">
    <source>
        <dbReference type="EMBL" id="PSJ30536.1"/>
    </source>
</evidence>
<feature type="region of interest" description="Disordered" evidence="4">
    <location>
        <begin position="209"/>
        <end position="251"/>
    </location>
</feature>
<proteinExistence type="inferred from homology"/>
<keyword evidence="3" id="KW-0677">Repeat</keyword>
<dbReference type="GO" id="GO:0016104">
    <property type="term" value="P:triterpenoid biosynthetic process"/>
    <property type="evidence" value="ECO:0007669"/>
    <property type="project" value="InterPro"/>
</dbReference>
<evidence type="ECO:0000256" key="1">
    <source>
        <dbReference type="ARBA" id="ARBA00004999"/>
    </source>
</evidence>
<evidence type="ECO:0000256" key="3">
    <source>
        <dbReference type="ARBA" id="ARBA00022737"/>
    </source>
</evidence>